<comment type="caution">
    <text evidence="2">The sequence shown here is derived from an EMBL/GenBank/DDBJ whole genome shotgun (WGS) entry which is preliminary data.</text>
</comment>
<protein>
    <submittedName>
        <fullName evidence="2">Hypothetical Membrane Spanning Protein</fullName>
    </submittedName>
</protein>
<gene>
    <name evidence="2" type="ORF">R2601_19684</name>
</gene>
<evidence type="ECO:0000256" key="1">
    <source>
        <dbReference type="SAM" id="MobiDB-lite"/>
    </source>
</evidence>
<evidence type="ECO:0000313" key="3">
    <source>
        <dbReference type="Proteomes" id="UP000006230"/>
    </source>
</evidence>
<name>Q0FU07_SALBH</name>
<feature type="region of interest" description="Disordered" evidence="1">
    <location>
        <begin position="1"/>
        <end position="20"/>
    </location>
</feature>
<accession>Q0FU07</accession>
<dbReference type="Proteomes" id="UP000006230">
    <property type="component" value="Unassembled WGS sequence"/>
</dbReference>
<dbReference type="EMBL" id="AATQ01000005">
    <property type="protein sequence ID" value="EAU47592.1"/>
    <property type="molecule type" value="Genomic_DNA"/>
</dbReference>
<dbReference type="Pfam" id="PF13148">
    <property type="entry name" value="DUF3987"/>
    <property type="match status" value="1"/>
</dbReference>
<dbReference type="RefSeq" id="WP_007798484.1">
    <property type="nucleotide sequence ID" value="NZ_DS022276.1"/>
</dbReference>
<evidence type="ECO:0000313" key="2">
    <source>
        <dbReference type="EMBL" id="EAU47592.1"/>
    </source>
</evidence>
<feature type="region of interest" description="Disordered" evidence="1">
    <location>
        <begin position="148"/>
        <end position="176"/>
    </location>
</feature>
<dbReference type="OrthoDB" id="5453446at2"/>
<dbReference type="eggNOG" id="COG0714">
    <property type="taxonomic scope" value="Bacteria"/>
</dbReference>
<keyword evidence="3" id="KW-1185">Reference proteome</keyword>
<dbReference type="InterPro" id="IPR025048">
    <property type="entry name" value="DUF3987"/>
</dbReference>
<proteinExistence type="predicted"/>
<feature type="compositionally biased region" description="Polar residues" evidence="1">
    <location>
        <begin position="492"/>
        <end position="505"/>
    </location>
</feature>
<dbReference type="AlphaFoldDB" id="Q0FU07"/>
<dbReference type="STRING" id="314265.R2601_19684"/>
<organism evidence="2 3">
    <name type="scientific">Salipiger bermudensis (strain DSM 26914 / JCM 13377 / KCTC 12554 / HTCC2601)</name>
    <name type="common">Pelagibaca bermudensis</name>
    <dbReference type="NCBI Taxonomy" id="314265"/>
    <lineage>
        <taxon>Bacteria</taxon>
        <taxon>Pseudomonadati</taxon>
        <taxon>Pseudomonadota</taxon>
        <taxon>Alphaproteobacteria</taxon>
        <taxon>Rhodobacterales</taxon>
        <taxon>Roseobacteraceae</taxon>
        <taxon>Salipiger</taxon>
    </lineage>
</organism>
<feature type="region of interest" description="Disordered" evidence="1">
    <location>
        <begin position="473"/>
        <end position="505"/>
    </location>
</feature>
<reference evidence="2 3" key="1">
    <citation type="journal article" date="2010" name="J. Bacteriol.">
        <title>Genome sequences of Pelagibaca bermudensis HTCC2601T and Maritimibacter alkaliphilus HTCC2654T, the type strains of two marine Roseobacter genera.</title>
        <authorList>
            <person name="Thrash J.C."/>
            <person name="Cho J.C."/>
            <person name="Ferriera S."/>
            <person name="Johnson J."/>
            <person name="Vergin K.L."/>
            <person name="Giovannoni S.J."/>
        </authorList>
    </citation>
    <scope>NUCLEOTIDE SEQUENCE [LARGE SCALE GENOMIC DNA]</scope>
    <source>
        <strain evidence="3">DSM 26914 / JCM 13377 / KCTC 12554 / HTCC2601</strain>
    </source>
</reference>
<sequence>MTRPMPVSFMPDWPEPDPRYLRDEQLEPPDFPVETLFPPKLASFLALAARAKSAPVDYVAMGILAVVSSLVGNARWADASDSWKEPPTLWVMNIGKPSMGKSPGLDVGLTPLKRLESKYRAETRKALAAWESEAEIAQLIEQNWKKTAKAAVEAGEPPPPKPDAANAGPRPELPRLSLSDATIEKVAMLMQYRPKGLLQVRDELAGWLIGMSRYAGGGSDRPFWVEAHGGRAYIVERMGRAPVDVAQLAIPVVGNIQPDRLRSLLMKADDDGLLARFIPIWPAAAPLSPPPKGFDDRLLDPIYERLGSLEMWPDNNGMAQPKLIPFSPEASEVLYDFQCRLRDLEDGIEGPLLSFLGKLPGLAVRLSLVLSYLHWACRATSEPVTIDARMVRSAIDFITSYVLPMAKRSYGAASVGQKERAGRALLDLIRRKGWESFSSREVRRMQCIGLATQEHIDMAIAALERADIIQRIDMPPQPQGGRPQRRYAVSPLIQSQGQPSGARST</sequence>
<dbReference type="HOGENOM" id="CLU_552837_0_0_5"/>